<evidence type="ECO:0000256" key="6">
    <source>
        <dbReference type="PROSITE-ProRule" id="PRU10141"/>
    </source>
</evidence>
<dbReference type="InterPro" id="IPR017441">
    <property type="entry name" value="Protein_kinase_ATP_BS"/>
</dbReference>
<evidence type="ECO:0000313" key="9">
    <source>
        <dbReference type="Proteomes" id="UP001470230"/>
    </source>
</evidence>
<keyword evidence="3 6" id="KW-0547">Nucleotide-binding</keyword>
<keyword evidence="2" id="KW-0808">Transferase</keyword>
<evidence type="ECO:0000256" key="2">
    <source>
        <dbReference type="ARBA" id="ARBA00022679"/>
    </source>
</evidence>
<proteinExistence type="predicted"/>
<evidence type="ECO:0000259" key="7">
    <source>
        <dbReference type="PROSITE" id="PS50011"/>
    </source>
</evidence>
<dbReference type="Gene3D" id="1.10.510.10">
    <property type="entry name" value="Transferase(Phosphotransferase) domain 1"/>
    <property type="match status" value="1"/>
</dbReference>
<dbReference type="Proteomes" id="UP001470230">
    <property type="component" value="Unassembled WGS sequence"/>
</dbReference>
<dbReference type="PANTHER" id="PTHR46485">
    <property type="entry name" value="LIM DOMAIN KINASE 1"/>
    <property type="match status" value="1"/>
</dbReference>
<feature type="domain" description="Protein kinase" evidence="7">
    <location>
        <begin position="12"/>
        <end position="116"/>
    </location>
</feature>
<keyword evidence="5 6" id="KW-0067">ATP-binding</keyword>
<evidence type="ECO:0000256" key="5">
    <source>
        <dbReference type="ARBA" id="ARBA00022840"/>
    </source>
</evidence>
<evidence type="ECO:0000256" key="4">
    <source>
        <dbReference type="ARBA" id="ARBA00022777"/>
    </source>
</evidence>
<keyword evidence="9" id="KW-1185">Reference proteome</keyword>
<dbReference type="InterPro" id="IPR050940">
    <property type="entry name" value="Actin_reg-Ser/Thr_kinase"/>
</dbReference>
<keyword evidence="1" id="KW-0723">Serine/threonine-protein kinase</keyword>
<evidence type="ECO:0000313" key="8">
    <source>
        <dbReference type="EMBL" id="KAK8883952.1"/>
    </source>
</evidence>
<dbReference type="SUPFAM" id="SSF56112">
    <property type="entry name" value="Protein kinase-like (PK-like)"/>
    <property type="match status" value="1"/>
</dbReference>
<dbReference type="EMBL" id="JAPFFF010000008">
    <property type="protein sequence ID" value="KAK8883952.1"/>
    <property type="molecule type" value="Genomic_DNA"/>
</dbReference>
<dbReference type="Pfam" id="PF00069">
    <property type="entry name" value="Pkinase"/>
    <property type="match status" value="1"/>
</dbReference>
<comment type="caution">
    <text evidence="8">The sequence shown here is derived from an EMBL/GenBank/DDBJ whole genome shotgun (WGS) entry which is preliminary data.</text>
</comment>
<sequence length="116" mass="13133">MLDIKAFDLNQLKLLKKIGVGSFGTVYQAQSINDVEFLAAKVSSEYTNVLSDENIKNQKREVIIISKVNHPLILKFIGYSPVDFHNEKKHVIITEFIKNGTLKSFIDCDQDSRACT</sequence>
<protein>
    <recommendedName>
        <fullName evidence="7">Protein kinase domain-containing protein</fullName>
    </recommendedName>
</protein>
<organism evidence="8 9">
    <name type="scientific">Tritrichomonas musculus</name>
    <dbReference type="NCBI Taxonomy" id="1915356"/>
    <lineage>
        <taxon>Eukaryota</taxon>
        <taxon>Metamonada</taxon>
        <taxon>Parabasalia</taxon>
        <taxon>Tritrichomonadida</taxon>
        <taxon>Tritrichomonadidae</taxon>
        <taxon>Tritrichomonas</taxon>
    </lineage>
</organism>
<feature type="binding site" evidence="6">
    <location>
        <position position="41"/>
    </location>
    <ligand>
        <name>ATP</name>
        <dbReference type="ChEBI" id="CHEBI:30616"/>
    </ligand>
</feature>
<dbReference type="PANTHER" id="PTHR46485:SF5">
    <property type="entry name" value="CENTER DIVIDER, ISOFORM A"/>
    <property type="match status" value="1"/>
</dbReference>
<dbReference type="InterPro" id="IPR011009">
    <property type="entry name" value="Kinase-like_dom_sf"/>
</dbReference>
<dbReference type="PROSITE" id="PS50011">
    <property type="entry name" value="PROTEIN_KINASE_DOM"/>
    <property type="match status" value="1"/>
</dbReference>
<evidence type="ECO:0000256" key="3">
    <source>
        <dbReference type="ARBA" id="ARBA00022741"/>
    </source>
</evidence>
<accession>A0ABR2K0F4</accession>
<dbReference type="InterPro" id="IPR000719">
    <property type="entry name" value="Prot_kinase_dom"/>
</dbReference>
<evidence type="ECO:0000256" key="1">
    <source>
        <dbReference type="ARBA" id="ARBA00022527"/>
    </source>
</evidence>
<keyword evidence="4" id="KW-0418">Kinase</keyword>
<gene>
    <name evidence="8" type="ORF">M9Y10_043054</name>
</gene>
<reference evidence="8 9" key="1">
    <citation type="submission" date="2024-04" db="EMBL/GenBank/DDBJ databases">
        <title>Tritrichomonas musculus Genome.</title>
        <authorList>
            <person name="Alves-Ferreira E."/>
            <person name="Grigg M."/>
            <person name="Lorenzi H."/>
            <person name="Galac M."/>
        </authorList>
    </citation>
    <scope>NUCLEOTIDE SEQUENCE [LARGE SCALE GENOMIC DNA]</scope>
    <source>
        <strain evidence="8 9">EAF2021</strain>
    </source>
</reference>
<dbReference type="PROSITE" id="PS00107">
    <property type="entry name" value="PROTEIN_KINASE_ATP"/>
    <property type="match status" value="1"/>
</dbReference>
<name>A0ABR2K0F4_9EUKA</name>